<organism evidence="2 3">
    <name type="scientific">Methylorubrum suomiense</name>
    <dbReference type="NCBI Taxonomy" id="144191"/>
    <lineage>
        <taxon>Bacteria</taxon>
        <taxon>Pseudomonadati</taxon>
        <taxon>Pseudomonadota</taxon>
        <taxon>Alphaproteobacteria</taxon>
        <taxon>Hyphomicrobiales</taxon>
        <taxon>Methylobacteriaceae</taxon>
        <taxon>Methylorubrum</taxon>
    </lineage>
</organism>
<sequence>MAPTESLAGGKTTLPAAFPIQAPPQSMSETSPSTTAAFLSGGGQMRERMRANDWSSSPLGWPETWPQALRSVASLMLGSRFPMFAAWGPDLAFVYNDAYAEILGDKHPAALGRRFREI</sequence>
<reference evidence="2" key="1">
    <citation type="journal article" date="2021" name="Front. Microbiol.">
        <title>Comprehensive Comparative Genomics and Phenotyping of Methylobacterium Species.</title>
        <authorList>
            <person name="Alessa O."/>
            <person name="Ogura Y."/>
            <person name="Fujitani Y."/>
            <person name="Takami H."/>
            <person name="Hayashi T."/>
            <person name="Sahin N."/>
            <person name="Tani A."/>
        </authorList>
    </citation>
    <scope>NUCLEOTIDE SEQUENCE</scope>
    <source>
        <strain evidence="2">DSM 14458</strain>
    </source>
</reference>
<evidence type="ECO:0000313" key="3">
    <source>
        <dbReference type="Proteomes" id="UP001055093"/>
    </source>
</evidence>
<evidence type="ECO:0008006" key="4">
    <source>
        <dbReference type="Google" id="ProtNLM"/>
    </source>
</evidence>
<protein>
    <recommendedName>
        <fullName evidence="4">Hybrid sensor histidine kinase/response regulator</fullName>
    </recommendedName>
</protein>
<name>A0ABQ4UPX0_9HYPH</name>
<reference evidence="2" key="2">
    <citation type="submission" date="2021-08" db="EMBL/GenBank/DDBJ databases">
        <authorList>
            <person name="Tani A."/>
            <person name="Ola A."/>
            <person name="Ogura Y."/>
            <person name="Katsura K."/>
            <person name="Hayashi T."/>
        </authorList>
    </citation>
    <scope>NUCLEOTIDE SEQUENCE</scope>
    <source>
        <strain evidence="2">DSM 14458</strain>
    </source>
</reference>
<evidence type="ECO:0000313" key="2">
    <source>
        <dbReference type="EMBL" id="GJE74248.1"/>
    </source>
</evidence>
<evidence type="ECO:0000256" key="1">
    <source>
        <dbReference type="SAM" id="MobiDB-lite"/>
    </source>
</evidence>
<dbReference type="Proteomes" id="UP001055093">
    <property type="component" value="Unassembled WGS sequence"/>
</dbReference>
<comment type="caution">
    <text evidence="2">The sequence shown here is derived from an EMBL/GenBank/DDBJ whole genome shotgun (WGS) entry which is preliminary data.</text>
</comment>
<accession>A0ABQ4UPX0</accession>
<dbReference type="EMBL" id="BPRE01000002">
    <property type="protein sequence ID" value="GJE74248.1"/>
    <property type="molecule type" value="Genomic_DNA"/>
</dbReference>
<keyword evidence="3" id="KW-1185">Reference proteome</keyword>
<gene>
    <name evidence="2" type="ORF">BGCPKDLD_0817</name>
</gene>
<proteinExistence type="predicted"/>
<feature type="region of interest" description="Disordered" evidence="1">
    <location>
        <begin position="1"/>
        <end position="43"/>
    </location>
</feature>
<feature type="compositionally biased region" description="Polar residues" evidence="1">
    <location>
        <begin position="23"/>
        <end position="37"/>
    </location>
</feature>